<evidence type="ECO:0000256" key="4">
    <source>
        <dbReference type="ARBA" id="ARBA00022884"/>
    </source>
</evidence>
<dbReference type="PANTHER" id="PTHR24009">
    <property type="entry name" value="RNA-BINDING (RRM/RBD/RNP MOTIFS)"/>
    <property type="match status" value="1"/>
</dbReference>
<comment type="caution">
    <text evidence="6">The sequence shown here is derived from an EMBL/GenBank/DDBJ whole genome shotgun (WGS) entry which is preliminary data.</text>
</comment>
<dbReference type="GO" id="GO:0008270">
    <property type="term" value="F:zinc ion binding"/>
    <property type="evidence" value="ECO:0007669"/>
    <property type="project" value="UniProtKB-KW"/>
</dbReference>
<protein>
    <submittedName>
        <fullName evidence="6">Uncharacterized protein</fullName>
    </submittedName>
</protein>
<evidence type="ECO:0000256" key="1">
    <source>
        <dbReference type="ARBA" id="ARBA00022723"/>
    </source>
</evidence>
<evidence type="ECO:0000256" key="3">
    <source>
        <dbReference type="ARBA" id="ARBA00022833"/>
    </source>
</evidence>
<dbReference type="AlphaFoldDB" id="A0A9K3JRB8"/>
<dbReference type="EMBL" id="MNCJ02000316">
    <property type="protein sequence ID" value="KAF5820361.1"/>
    <property type="molecule type" value="Genomic_DNA"/>
</dbReference>
<name>A0A9K3JRB8_HELAN</name>
<proteinExistence type="predicted"/>
<keyword evidence="4" id="KW-0694">RNA-binding</keyword>
<dbReference type="GO" id="GO:0003723">
    <property type="term" value="F:RNA binding"/>
    <property type="evidence" value="ECO:0007669"/>
    <property type="project" value="UniProtKB-KW"/>
</dbReference>
<dbReference type="GO" id="GO:0003677">
    <property type="term" value="F:DNA binding"/>
    <property type="evidence" value="ECO:0007669"/>
    <property type="project" value="UniProtKB-KW"/>
</dbReference>
<evidence type="ECO:0000256" key="2">
    <source>
        <dbReference type="ARBA" id="ARBA00022771"/>
    </source>
</evidence>
<evidence type="ECO:0000313" key="6">
    <source>
        <dbReference type="EMBL" id="KAF5820361.1"/>
    </source>
</evidence>
<dbReference type="Gramene" id="mRNA:HanXRQr2_Chr01g0001361">
    <property type="protein sequence ID" value="mRNA:HanXRQr2_Chr01g0001361"/>
    <property type="gene ID" value="HanXRQr2_Chr01g0001361"/>
</dbReference>
<keyword evidence="7" id="KW-1185">Reference proteome</keyword>
<evidence type="ECO:0000313" key="7">
    <source>
        <dbReference type="Proteomes" id="UP000215914"/>
    </source>
</evidence>
<keyword evidence="3" id="KW-0862">Zinc</keyword>
<dbReference type="Proteomes" id="UP000215914">
    <property type="component" value="Unassembled WGS sequence"/>
</dbReference>
<reference evidence="6" key="1">
    <citation type="journal article" date="2017" name="Nature">
        <title>The sunflower genome provides insights into oil metabolism, flowering and Asterid evolution.</title>
        <authorList>
            <person name="Badouin H."/>
            <person name="Gouzy J."/>
            <person name="Grassa C.J."/>
            <person name="Murat F."/>
            <person name="Staton S.E."/>
            <person name="Cottret L."/>
            <person name="Lelandais-Briere C."/>
            <person name="Owens G.L."/>
            <person name="Carrere S."/>
            <person name="Mayjonade B."/>
            <person name="Legrand L."/>
            <person name="Gill N."/>
            <person name="Kane N.C."/>
            <person name="Bowers J.E."/>
            <person name="Hubner S."/>
            <person name="Bellec A."/>
            <person name="Berard A."/>
            <person name="Berges H."/>
            <person name="Blanchet N."/>
            <person name="Boniface M.C."/>
            <person name="Brunel D."/>
            <person name="Catrice O."/>
            <person name="Chaidir N."/>
            <person name="Claudel C."/>
            <person name="Donnadieu C."/>
            <person name="Faraut T."/>
            <person name="Fievet G."/>
            <person name="Helmstetter N."/>
            <person name="King M."/>
            <person name="Knapp S.J."/>
            <person name="Lai Z."/>
            <person name="Le Paslier M.C."/>
            <person name="Lippi Y."/>
            <person name="Lorenzon L."/>
            <person name="Mandel J.R."/>
            <person name="Marage G."/>
            <person name="Marchand G."/>
            <person name="Marquand E."/>
            <person name="Bret-Mestries E."/>
            <person name="Morien E."/>
            <person name="Nambeesan S."/>
            <person name="Nguyen T."/>
            <person name="Pegot-Espagnet P."/>
            <person name="Pouilly N."/>
            <person name="Raftis F."/>
            <person name="Sallet E."/>
            <person name="Schiex T."/>
            <person name="Thomas J."/>
            <person name="Vandecasteele C."/>
            <person name="Vares D."/>
            <person name="Vear F."/>
            <person name="Vautrin S."/>
            <person name="Crespi M."/>
            <person name="Mangin B."/>
            <person name="Burke J.M."/>
            <person name="Salse J."/>
            <person name="Munos S."/>
            <person name="Vincourt P."/>
            <person name="Rieseberg L.H."/>
            <person name="Langlade N.B."/>
        </authorList>
    </citation>
    <scope>NUCLEOTIDE SEQUENCE</scope>
    <source>
        <tissue evidence="6">Leaves</tissue>
    </source>
</reference>
<organism evidence="6 7">
    <name type="scientific">Helianthus annuus</name>
    <name type="common">Common sunflower</name>
    <dbReference type="NCBI Taxonomy" id="4232"/>
    <lineage>
        <taxon>Eukaryota</taxon>
        <taxon>Viridiplantae</taxon>
        <taxon>Streptophyta</taxon>
        <taxon>Embryophyta</taxon>
        <taxon>Tracheophyta</taxon>
        <taxon>Spermatophyta</taxon>
        <taxon>Magnoliopsida</taxon>
        <taxon>eudicotyledons</taxon>
        <taxon>Gunneridae</taxon>
        <taxon>Pentapetalae</taxon>
        <taxon>asterids</taxon>
        <taxon>campanulids</taxon>
        <taxon>Asterales</taxon>
        <taxon>Asteraceae</taxon>
        <taxon>Asteroideae</taxon>
        <taxon>Heliantheae alliance</taxon>
        <taxon>Heliantheae</taxon>
        <taxon>Helianthus</taxon>
    </lineage>
</organism>
<reference evidence="6" key="2">
    <citation type="submission" date="2020-06" db="EMBL/GenBank/DDBJ databases">
        <title>Helianthus annuus Genome sequencing and assembly Release 2.</title>
        <authorList>
            <person name="Gouzy J."/>
            <person name="Langlade N."/>
            <person name="Munos S."/>
        </authorList>
    </citation>
    <scope>NUCLEOTIDE SEQUENCE</scope>
    <source>
        <tissue evidence="6">Leaves</tissue>
    </source>
</reference>
<gene>
    <name evidence="6" type="ORF">HanXRQr2_Chr01g0001361</name>
</gene>
<accession>A0A9K3JRB8</accession>
<evidence type="ECO:0000256" key="5">
    <source>
        <dbReference type="ARBA" id="ARBA00023125"/>
    </source>
</evidence>
<keyword evidence="2" id="KW-0863">Zinc-finger</keyword>
<keyword evidence="5" id="KW-0238">DNA-binding</keyword>
<sequence>MMGDEFHKFGRCRPDRNDFGSMGFGNSNSSSRHIYLTFPADSTFTEEDVSNYFRTCLDRFKMRGTRISKNGCSGLLRLCFQRLLKRFWQRETHTLFVIHGCLLSHIKKREKYSTIGPLSAI</sequence>
<dbReference type="PANTHER" id="PTHR24009:SF11">
    <property type="entry name" value="ZINC FINGER CCCH DOMAIN-CONTAINING PROTEIN 53-LIKE"/>
    <property type="match status" value="1"/>
</dbReference>
<keyword evidence="1" id="KW-0479">Metal-binding</keyword>